<dbReference type="OrthoDB" id="7449015at2"/>
<evidence type="ECO:0000313" key="1">
    <source>
        <dbReference type="EMBL" id="AKM09534.1"/>
    </source>
</evidence>
<dbReference type="KEGG" id="cna:AB433_05335"/>
<proteinExistence type="predicted"/>
<sequence length="163" mass="17247">MIGFIRQFAKDARGAASSEFVLAIPMILPLIFGSMEAGNFFWSQQKLTQSVRDGARFASRQNYGLICPNLDSDLETDIKNITRTGLLSGGTSKLPGWENSEIDVVPNCGAFTAGGIYSGYGGAGAIVTVRAVGVPYRSILGALGVIDDTYKLAAEVHSPVIGI</sequence>
<dbReference type="PATRIC" id="fig|1348774.3.peg.1120"/>
<evidence type="ECO:0000313" key="2">
    <source>
        <dbReference type="Proteomes" id="UP000035287"/>
    </source>
</evidence>
<dbReference type="Proteomes" id="UP000035287">
    <property type="component" value="Chromosome"/>
</dbReference>
<name>A0A0G3XG16_9SPHN</name>
<dbReference type="InterPro" id="IPR012495">
    <property type="entry name" value="TadE-like_dom"/>
</dbReference>
<gene>
    <name evidence="1" type="ORF">AB433_05335</name>
</gene>
<dbReference type="STRING" id="1348774.AB433_05335"/>
<dbReference type="AlphaFoldDB" id="A0A0G3XG16"/>
<dbReference type="RefSeq" id="WP_047820222.1">
    <property type="nucleotide sequence ID" value="NZ_CP011770.1"/>
</dbReference>
<keyword evidence="2" id="KW-1185">Reference proteome</keyword>
<dbReference type="Pfam" id="PF07811">
    <property type="entry name" value="TadE"/>
    <property type="match status" value="1"/>
</dbReference>
<protein>
    <submittedName>
        <fullName evidence="1">Uncharacterized protein</fullName>
    </submittedName>
</protein>
<dbReference type="EMBL" id="CP011770">
    <property type="protein sequence ID" value="AKM09534.1"/>
    <property type="molecule type" value="Genomic_DNA"/>
</dbReference>
<accession>A0A0G3XG16</accession>
<reference evidence="1 2" key="1">
    <citation type="submission" date="2015-06" db="EMBL/GenBank/DDBJ databases">
        <authorList>
            <person name="Zeng Y."/>
            <person name="Huang Y."/>
        </authorList>
    </citation>
    <scope>NUCLEOTIDE SEQUENCE [LARGE SCALE GENOMIC DNA]</scope>
    <source>
        <strain evidence="1 2">PQ-2</strain>
    </source>
</reference>
<organism evidence="1 2">
    <name type="scientific">Croceicoccus naphthovorans</name>
    <dbReference type="NCBI Taxonomy" id="1348774"/>
    <lineage>
        <taxon>Bacteria</taxon>
        <taxon>Pseudomonadati</taxon>
        <taxon>Pseudomonadota</taxon>
        <taxon>Alphaproteobacteria</taxon>
        <taxon>Sphingomonadales</taxon>
        <taxon>Erythrobacteraceae</taxon>
        <taxon>Croceicoccus</taxon>
    </lineage>
</organism>